<keyword evidence="1" id="KW-0812">Transmembrane</keyword>
<keyword evidence="1" id="KW-0472">Membrane</keyword>
<proteinExistence type="predicted"/>
<dbReference type="Proteomes" id="UP000540919">
    <property type="component" value="Unassembled WGS sequence"/>
</dbReference>
<evidence type="ECO:0008006" key="4">
    <source>
        <dbReference type="Google" id="ProtNLM"/>
    </source>
</evidence>
<accession>A0ABX2N922</accession>
<feature type="transmembrane region" description="Helical" evidence="1">
    <location>
        <begin position="33"/>
        <end position="49"/>
    </location>
</feature>
<reference evidence="2 3" key="1">
    <citation type="submission" date="2020-06" db="EMBL/GenBank/DDBJ databases">
        <title>Anaerococcus sp. nov., isolated form swine feces.</title>
        <authorList>
            <person name="Yu S."/>
        </authorList>
    </citation>
    <scope>NUCLEOTIDE SEQUENCE [LARGE SCALE GENOMIC DNA]</scope>
    <source>
        <strain evidence="2 3">AGMB00486</strain>
    </source>
</reference>
<evidence type="ECO:0000313" key="2">
    <source>
        <dbReference type="EMBL" id="NVF11190.1"/>
    </source>
</evidence>
<dbReference type="RefSeq" id="WP_176269592.1">
    <property type="nucleotide sequence ID" value="NZ_JABVBA010000003.1"/>
</dbReference>
<comment type="caution">
    <text evidence="2">The sequence shown here is derived from an EMBL/GenBank/DDBJ whole genome shotgun (WGS) entry which is preliminary data.</text>
</comment>
<organism evidence="2 3">
    <name type="scientific">Anaerococcus faecalis</name>
    <dbReference type="NCBI Taxonomy" id="2742993"/>
    <lineage>
        <taxon>Bacteria</taxon>
        <taxon>Bacillati</taxon>
        <taxon>Bacillota</taxon>
        <taxon>Tissierellia</taxon>
        <taxon>Tissierellales</taxon>
        <taxon>Peptoniphilaceae</taxon>
        <taxon>Anaerococcus</taxon>
    </lineage>
</organism>
<evidence type="ECO:0000256" key="1">
    <source>
        <dbReference type="SAM" id="Phobius"/>
    </source>
</evidence>
<keyword evidence="1" id="KW-1133">Transmembrane helix</keyword>
<feature type="transmembrane region" description="Helical" evidence="1">
    <location>
        <begin position="6"/>
        <end position="26"/>
    </location>
</feature>
<evidence type="ECO:0000313" key="3">
    <source>
        <dbReference type="Proteomes" id="UP000540919"/>
    </source>
</evidence>
<sequence>MSNKKIYRYLSIILAILAIILWSYLVKIGKNKEFAFLPFIPIALGSYFLKKYKDNN</sequence>
<protein>
    <recommendedName>
        <fullName evidence="4">Exosortase</fullName>
    </recommendedName>
</protein>
<gene>
    <name evidence="2" type="ORF">HV819_04180</name>
</gene>
<dbReference type="EMBL" id="JABVBA010000003">
    <property type="protein sequence ID" value="NVF11190.1"/>
    <property type="molecule type" value="Genomic_DNA"/>
</dbReference>
<keyword evidence="3" id="KW-1185">Reference proteome</keyword>
<name>A0ABX2N922_9FIRM</name>